<dbReference type="InterPro" id="IPR000866">
    <property type="entry name" value="AhpC/TSA"/>
</dbReference>
<gene>
    <name evidence="3" type="ORF">H9L23_16925</name>
</gene>
<dbReference type="PANTHER" id="PTHR43640">
    <property type="entry name" value="OS07G0260300 PROTEIN"/>
    <property type="match status" value="1"/>
</dbReference>
<protein>
    <submittedName>
        <fullName evidence="3">Redoxin domain-containing protein</fullName>
    </submittedName>
</protein>
<accession>A0A7G9QBS8</accession>
<dbReference type="KEGG" id="proe:H9L23_16925"/>
<keyword evidence="1" id="KW-0732">Signal</keyword>
<dbReference type="InterPro" id="IPR036249">
    <property type="entry name" value="Thioredoxin-like_sf"/>
</dbReference>
<dbReference type="PANTHER" id="PTHR43640:SF1">
    <property type="entry name" value="THIOREDOXIN-DEPENDENT PEROXIREDOXIN"/>
    <property type="match status" value="1"/>
</dbReference>
<dbReference type="InterPro" id="IPR047262">
    <property type="entry name" value="PRX-like1"/>
</dbReference>
<dbReference type="GO" id="GO:0016209">
    <property type="term" value="F:antioxidant activity"/>
    <property type="evidence" value="ECO:0007669"/>
    <property type="project" value="InterPro"/>
</dbReference>
<dbReference type="Pfam" id="PF00578">
    <property type="entry name" value="AhpC-TSA"/>
    <property type="match status" value="1"/>
</dbReference>
<dbReference type="AlphaFoldDB" id="A0A7G9QBS8"/>
<sequence>MKLLITLVLIIFCAQTSSFGQVALPNKLLWEQIKTSNIVNVNGKTTVVLKKNTAFIFISPECPLCKNYMLTLNELVKKYPQVNIVGVVPGKSYTLADIRQFAQDYKAVFDIYLDKNKTLTKVLKAKVTPEAIVIDEKGNLRYRGLIDNWQAKLGVKRKVITDHYLDDALDQIKTTSYKYMETAPLGCLINDL</sequence>
<evidence type="ECO:0000313" key="3">
    <source>
        <dbReference type="EMBL" id="QNN40803.1"/>
    </source>
</evidence>
<dbReference type="Proteomes" id="UP000515806">
    <property type="component" value="Chromosome"/>
</dbReference>
<name>A0A7G9QBS8_9SPHI</name>
<evidence type="ECO:0000256" key="1">
    <source>
        <dbReference type="SAM" id="SignalP"/>
    </source>
</evidence>
<evidence type="ECO:0000313" key="4">
    <source>
        <dbReference type="Proteomes" id="UP000515806"/>
    </source>
</evidence>
<organism evidence="3 4">
    <name type="scientific">Pedobacter roseus</name>
    <dbReference type="NCBI Taxonomy" id="336820"/>
    <lineage>
        <taxon>Bacteria</taxon>
        <taxon>Pseudomonadati</taxon>
        <taxon>Bacteroidota</taxon>
        <taxon>Sphingobacteriia</taxon>
        <taxon>Sphingobacteriales</taxon>
        <taxon>Sphingobacteriaceae</taxon>
        <taxon>Pedobacter</taxon>
    </lineage>
</organism>
<proteinExistence type="predicted"/>
<dbReference type="EMBL" id="CP060723">
    <property type="protein sequence ID" value="QNN40803.1"/>
    <property type="molecule type" value="Genomic_DNA"/>
</dbReference>
<dbReference type="Gene3D" id="3.40.30.10">
    <property type="entry name" value="Glutaredoxin"/>
    <property type="match status" value="1"/>
</dbReference>
<evidence type="ECO:0000259" key="2">
    <source>
        <dbReference type="Pfam" id="PF00578"/>
    </source>
</evidence>
<dbReference type="SUPFAM" id="SSF52833">
    <property type="entry name" value="Thioredoxin-like"/>
    <property type="match status" value="1"/>
</dbReference>
<feature type="chain" id="PRO_5028974538" evidence="1">
    <location>
        <begin position="24"/>
        <end position="192"/>
    </location>
</feature>
<keyword evidence="4" id="KW-1185">Reference proteome</keyword>
<feature type="signal peptide" evidence="1">
    <location>
        <begin position="1"/>
        <end position="23"/>
    </location>
</feature>
<reference evidence="3 4" key="1">
    <citation type="submission" date="2020-08" db="EMBL/GenBank/DDBJ databases">
        <title>Genome sequence of Pedobacter roseus KACC 11594T.</title>
        <authorList>
            <person name="Hyun D.-W."/>
            <person name="Bae J.-W."/>
        </authorList>
    </citation>
    <scope>NUCLEOTIDE SEQUENCE [LARGE SCALE GENOMIC DNA]</scope>
    <source>
        <strain evidence="3 4">KACC 11594</strain>
    </source>
</reference>
<dbReference type="RefSeq" id="WP_187591497.1">
    <property type="nucleotide sequence ID" value="NZ_CP060723.1"/>
</dbReference>
<dbReference type="GO" id="GO:0016491">
    <property type="term" value="F:oxidoreductase activity"/>
    <property type="evidence" value="ECO:0007669"/>
    <property type="project" value="InterPro"/>
</dbReference>
<feature type="domain" description="Alkyl hydroperoxide reductase subunit C/ Thiol specific antioxidant" evidence="2">
    <location>
        <begin position="50"/>
        <end position="142"/>
    </location>
</feature>